<dbReference type="InterPro" id="IPR035810">
    <property type="entry name" value="PEBP_euk"/>
</dbReference>
<dbReference type="Gene3D" id="3.90.280.10">
    <property type="entry name" value="PEBP-like"/>
    <property type="match status" value="1"/>
</dbReference>
<dbReference type="OrthoDB" id="2153661at2759"/>
<evidence type="ECO:0000313" key="7">
    <source>
        <dbReference type="EMBL" id="PNS18214.1"/>
    </source>
</evidence>
<dbReference type="FunFam" id="3.90.280.10:FF:000004">
    <property type="entry name" value="Mitochondrial large ribosomal subunit YmL35"/>
    <property type="match status" value="1"/>
</dbReference>
<feature type="compositionally biased region" description="Polar residues" evidence="6">
    <location>
        <begin position="27"/>
        <end position="45"/>
    </location>
</feature>
<dbReference type="Pfam" id="PF01161">
    <property type="entry name" value="PBP"/>
    <property type="match status" value="1"/>
</dbReference>
<dbReference type="InParanoid" id="A0A2K1QT08"/>
<keyword evidence="2" id="KW-0496">Mitochondrion</keyword>
<dbReference type="SUPFAM" id="SSF49777">
    <property type="entry name" value="PEBP-like"/>
    <property type="match status" value="1"/>
</dbReference>
<feature type="region of interest" description="Disordered" evidence="6">
    <location>
        <begin position="27"/>
        <end position="46"/>
    </location>
</feature>
<protein>
    <recommendedName>
        <fullName evidence="5">Large ribosomal subunit protein mL38</fullName>
    </recommendedName>
</protein>
<evidence type="ECO:0000256" key="4">
    <source>
        <dbReference type="ARBA" id="ARBA00038016"/>
    </source>
</evidence>
<dbReference type="InterPro" id="IPR008914">
    <property type="entry name" value="PEBP"/>
</dbReference>
<name>A0A2K1QT08_9PEZI</name>
<dbReference type="EMBL" id="NKHZ01000043">
    <property type="protein sequence ID" value="PNS18214.1"/>
    <property type="molecule type" value="Genomic_DNA"/>
</dbReference>
<gene>
    <name evidence="7" type="ORF">CAC42_7583</name>
</gene>
<sequence length="400" mass="46409">MASRIGWRCLHCSRRESTIHLNRQQIRSLSSTPQRQALNPNTVASPRSERKLLRETGEFPIGSRRRRAALSRTKEVPFELLPYQCFQEARKILVEDRAEKLEQIRTTREKLQRIQQQEVEPQNAGAKERRLISLEQHLEELKVLADINDPLVKRNFEDGNGDMDKPVYRHLAEKKWLSYEQKVAEQRISQFKLVPDILQRLDPTVNVELSFGRRRVESGEYIESYMSERSPTLKIQSFEKGSRLVTIACINPDVPNVAKDGFDFRCHFLAHNIAITPTQPLVELGKLNDADQVVLPWLPAYNQKGAPYHRMSFFVLEQPEGLKLDTELTKRKAKRDGFALRSVVDRHRLKPLGATLFRSQWDEGTAKIMQNLGVPGHDVEFKRMKIEPLPYKKLPGSRYR</sequence>
<dbReference type="CDD" id="cd00866">
    <property type="entry name" value="PEBP_euk"/>
    <property type="match status" value="1"/>
</dbReference>
<keyword evidence="8" id="KW-1185">Reference proteome</keyword>
<dbReference type="GO" id="GO:0005739">
    <property type="term" value="C:mitochondrion"/>
    <property type="evidence" value="ECO:0007669"/>
    <property type="project" value="UniProtKB-SubCell"/>
</dbReference>
<dbReference type="Gene3D" id="1.20.58.1180">
    <property type="match status" value="1"/>
</dbReference>
<dbReference type="Proteomes" id="UP000243797">
    <property type="component" value="Unassembled WGS sequence"/>
</dbReference>
<evidence type="ECO:0000256" key="5">
    <source>
        <dbReference type="ARBA" id="ARBA00039444"/>
    </source>
</evidence>
<organism evidence="7 8">
    <name type="scientific">Sphaceloma murrayae</name>
    <dbReference type="NCBI Taxonomy" id="2082308"/>
    <lineage>
        <taxon>Eukaryota</taxon>
        <taxon>Fungi</taxon>
        <taxon>Dikarya</taxon>
        <taxon>Ascomycota</taxon>
        <taxon>Pezizomycotina</taxon>
        <taxon>Dothideomycetes</taxon>
        <taxon>Dothideomycetidae</taxon>
        <taxon>Myriangiales</taxon>
        <taxon>Elsinoaceae</taxon>
        <taxon>Sphaceloma</taxon>
    </lineage>
</organism>
<evidence type="ECO:0000256" key="3">
    <source>
        <dbReference type="ARBA" id="ARBA00037226"/>
    </source>
</evidence>
<dbReference type="FunCoup" id="A0A2K1QT08">
    <property type="interactions" value="178"/>
</dbReference>
<evidence type="ECO:0000256" key="2">
    <source>
        <dbReference type="ARBA" id="ARBA00023128"/>
    </source>
</evidence>
<accession>A0A2K1QT08</accession>
<proteinExistence type="inferred from homology"/>
<comment type="similarity">
    <text evidence="4">Belongs to the phosphatidylethanolamine-binding protein family. Mitochondrion-specific ribosomal protein mL38 subfamily.</text>
</comment>
<dbReference type="STRING" id="2082308.A0A2K1QT08"/>
<evidence type="ECO:0000256" key="6">
    <source>
        <dbReference type="SAM" id="MobiDB-lite"/>
    </source>
</evidence>
<reference evidence="7 8" key="1">
    <citation type="submission" date="2017-06" db="EMBL/GenBank/DDBJ databases">
        <title>Draft genome sequence of a variant of Elsinoe murrayae.</title>
        <authorList>
            <person name="Cheng Q."/>
        </authorList>
    </citation>
    <scope>NUCLEOTIDE SEQUENCE [LARGE SCALE GENOMIC DNA]</scope>
    <source>
        <strain evidence="7 8">CQ-2017a</strain>
    </source>
</reference>
<dbReference type="AlphaFoldDB" id="A0A2K1QT08"/>
<dbReference type="InterPro" id="IPR036610">
    <property type="entry name" value="PEBP-like_sf"/>
</dbReference>
<evidence type="ECO:0000256" key="1">
    <source>
        <dbReference type="ARBA" id="ARBA00004173"/>
    </source>
</evidence>
<comment type="function">
    <text evidence="3">Component of the mitochondrial ribosome (mitoribosome), a dedicated translation machinery responsible for the synthesis of mitochondrial genome-encoded proteins, including at least some of the essential transmembrane subunits of the mitochondrial respiratory chain. The mitoribosomes are attached to the mitochondrial inner membrane and translation products are cotranslationally integrated into the membrane.</text>
</comment>
<dbReference type="PANTHER" id="PTHR11362:SF82">
    <property type="entry name" value="PHOSPHATIDYLETHANOLAMINE-BINDING PROTEIN 4"/>
    <property type="match status" value="1"/>
</dbReference>
<comment type="subcellular location">
    <subcellularLocation>
        <location evidence="1">Mitochondrion</location>
    </subcellularLocation>
</comment>
<evidence type="ECO:0000313" key="8">
    <source>
        <dbReference type="Proteomes" id="UP000243797"/>
    </source>
</evidence>
<dbReference type="PANTHER" id="PTHR11362">
    <property type="entry name" value="PHOSPHATIDYLETHANOLAMINE-BINDING PROTEIN"/>
    <property type="match status" value="1"/>
</dbReference>
<comment type="caution">
    <text evidence="7">The sequence shown here is derived from an EMBL/GenBank/DDBJ whole genome shotgun (WGS) entry which is preliminary data.</text>
</comment>